<dbReference type="InterPro" id="IPR011051">
    <property type="entry name" value="RmlC_Cupin_sf"/>
</dbReference>
<keyword evidence="3" id="KW-1185">Reference proteome</keyword>
<evidence type="ECO:0000313" key="2">
    <source>
        <dbReference type="EMBL" id="RZU12043.1"/>
    </source>
</evidence>
<protein>
    <recommendedName>
        <fullName evidence="4">Cupin</fullName>
    </recommendedName>
</protein>
<feature type="compositionally biased region" description="Basic and acidic residues" evidence="1">
    <location>
        <begin position="7"/>
        <end position="21"/>
    </location>
</feature>
<organism evidence="2 3">
    <name type="scientific">Kribbella rubisoli</name>
    <dbReference type="NCBI Taxonomy" id="3075929"/>
    <lineage>
        <taxon>Bacteria</taxon>
        <taxon>Bacillati</taxon>
        <taxon>Actinomycetota</taxon>
        <taxon>Actinomycetes</taxon>
        <taxon>Propionibacteriales</taxon>
        <taxon>Kribbellaceae</taxon>
        <taxon>Kribbella</taxon>
    </lineage>
</organism>
<dbReference type="AlphaFoldDB" id="A0A4Q7WQ96"/>
<reference evidence="2 3" key="1">
    <citation type="journal article" date="2015" name="Stand. Genomic Sci.">
        <title>Genomic Encyclopedia of Bacterial and Archaeal Type Strains, Phase III: the genomes of soil and plant-associated and newly described type strains.</title>
        <authorList>
            <person name="Whitman W.B."/>
            <person name="Woyke T."/>
            <person name="Klenk H.P."/>
            <person name="Zhou Y."/>
            <person name="Lilburn T.G."/>
            <person name="Beck B.J."/>
            <person name="De Vos P."/>
            <person name="Vandamme P."/>
            <person name="Eisen J.A."/>
            <person name="Garrity G."/>
            <person name="Hugenholtz P."/>
            <person name="Kyrpides N.C."/>
        </authorList>
    </citation>
    <scope>NUCLEOTIDE SEQUENCE [LARGE SCALE GENOMIC DNA]</scope>
    <source>
        <strain evidence="2 3">VKM Ac-2540</strain>
    </source>
</reference>
<dbReference type="Proteomes" id="UP000292027">
    <property type="component" value="Unassembled WGS sequence"/>
</dbReference>
<dbReference type="RefSeq" id="WP_130446677.1">
    <property type="nucleotide sequence ID" value="NZ_SHKR01000014.1"/>
</dbReference>
<dbReference type="EMBL" id="SHKR01000014">
    <property type="protein sequence ID" value="RZU12043.1"/>
    <property type="molecule type" value="Genomic_DNA"/>
</dbReference>
<feature type="region of interest" description="Disordered" evidence="1">
    <location>
        <begin position="1"/>
        <end position="21"/>
    </location>
</feature>
<evidence type="ECO:0000313" key="3">
    <source>
        <dbReference type="Proteomes" id="UP000292027"/>
    </source>
</evidence>
<dbReference type="SUPFAM" id="SSF51182">
    <property type="entry name" value="RmlC-like cupins"/>
    <property type="match status" value="1"/>
</dbReference>
<comment type="caution">
    <text evidence="2">The sequence shown here is derived from an EMBL/GenBank/DDBJ whole genome shotgun (WGS) entry which is preliminary data.</text>
</comment>
<dbReference type="OrthoDB" id="161242at2"/>
<gene>
    <name evidence="2" type="ORF">EV645_5304</name>
</gene>
<name>A0A4Q7WQ96_9ACTN</name>
<sequence length="119" mass="12716">MAIFSKSFDEPDERRSPDKTTVDVVKLPGASVARLTVQPGWRWSECIQPVVGGEACQVRHVGALLSGEMEIVHNDGTKAQLVPGTAYVIEPGHDAWVVGNGPAVALEFESLAAETYAKA</sequence>
<accession>A0A4Q7WQ96</accession>
<dbReference type="CDD" id="cd06990">
    <property type="entry name" value="cupin_DUF861"/>
    <property type="match status" value="1"/>
</dbReference>
<evidence type="ECO:0000256" key="1">
    <source>
        <dbReference type="SAM" id="MobiDB-lite"/>
    </source>
</evidence>
<evidence type="ECO:0008006" key="4">
    <source>
        <dbReference type="Google" id="ProtNLM"/>
    </source>
</evidence>
<proteinExistence type="predicted"/>